<dbReference type="Gene3D" id="3.20.20.370">
    <property type="entry name" value="Glycoside hydrolase/deacetylase"/>
    <property type="match status" value="1"/>
</dbReference>
<keyword evidence="1" id="KW-0732">Signal</keyword>
<organism evidence="2 3">
    <name type="scientific">Saccharospirillum salsuginis</name>
    <dbReference type="NCBI Taxonomy" id="418750"/>
    <lineage>
        <taxon>Bacteria</taxon>
        <taxon>Pseudomonadati</taxon>
        <taxon>Pseudomonadota</taxon>
        <taxon>Gammaproteobacteria</taxon>
        <taxon>Oceanospirillales</taxon>
        <taxon>Saccharospirillaceae</taxon>
        <taxon>Saccharospirillum</taxon>
    </lineage>
</organism>
<proteinExistence type="predicted"/>
<evidence type="ECO:0008006" key="4">
    <source>
        <dbReference type="Google" id="ProtNLM"/>
    </source>
</evidence>
<sequence>MRPGKITLSAALLLALWAAASPVWASVEARPRVAVVVDDLGNQWRSGLAAIEVPYIKTVAIMPGRPYTERLAEASNQAAKTVIVHAPMSNQSDFPLGPLGLDRAEGRLQLLDNLWQGLDGVPHAEGLSNHMGSRLTRDPEAMAWIMAELRDRNLFFFDSLTVADSQGWQVAHDMGVPWHRRQVFLDHRQTPDFLARQWQRALAIAREQGSVTIICHPYPETLAFFASLNPAQYRDIEWVSIKSLLNPPEKRPVPRWRPNNTPLGA</sequence>
<dbReference type="CDD" id="cd10936">
    <property type="entry name" value="CE4_DAC2"/>
    <property type="match status" value="1"/>
</dbReference>
<dbReference type="EMBL" id="BMXR01000002">
    <property type="protein sequence ID" value="GGX46113.1"/>
    <property type="molecule type" value="Genomic_DNA"/>
</dbReference>
<accession>A0A918K2E9</accession>
<dbReference type="InterPro" id="IPR006837">
    <property type="entry name" value="Divergent_DAC"/>
</dbReference>
<dbReference type="Pfam" id="PF04748">
    <property type="entry name" value="Polysacc_deac_2"/>
    <property type="match status" value="1"/>
</dbReference>
<dbReference type="Proteomes" id="UP000626148">
    <property type="component" value="Unassembled WGS sequence"/>
</dbReference>
<feature type="chain" id="PRO_5037456038" description="Divergent polysaccharide deacetylase family protein" evidence="1">
    <location>
        <begin position="26"/>
        <end position="265"/>
    </location>
</feature>
<evidence type="ECO:0000313" key="3">
    <source>
        <dbReference type="Proteomes" id="UP000626148"/>
    </source>
</evidence>
<dbReference type="AlphaFoldDB" id="A0A918K2E9"/>
<evidence type="ECO:0000313" key="2">
    <source>
        <dbReference type="EMBL" id="GGX46113.1"/>
    </source>
</evidence>
<reference evidence="2" key="2">
    <citation type="submission" date="2020-09" db="EMBL/GenBank/DDBJ databases">
        <authorList>
            <person name="Sun Q."/>
            <person name="Kim S."/>
        </authorList>
    </citation>
    <scope>NUCLEOTIDE SEQUENCE</scope>
    <source>
        <strain evidence="2">KCTC 22169</strain>
    </source>
</reference>
<dbReference type="RefSeq" id="WP_189607524.1">
    <property type="nucleotide sequence ID" value="NZ_BMXR01000002.1"/>
</dbReference>
<dbReference type="PANTHER" id="PTHR30105">
    <property type="entry name" value="UNCHARACTERIZED YIBQ-RELATED"/>
    <property type="match status" value="1"/>
</dbReference>
<dbReference type="GO" id="GO:0005975">
    <property type="term" value="P:carbohydrate metabolic process"/>
    <property type="evidence" value="ECO:0007669"/>
    <property type="project" value="InterPro"/>
</dbReference>
<reference evidence="2" key="1">
    <citation type="journal article" date="2014" name="Int. J. Syst. Evol. Microbiol.">
        <title>Complete genome sequence of Corynebacterium casei LMG S-19264T (=DSM 44701T), isolated from a smear-ripened cheese.</title>
        <authorList>
            <consortium name="US DOE Joint Genome Institute (JGI-PGF)"/>
            <person name="Walter F."/>
            <person name="Albersmeier A."/>
            <person name="Kalinowski J."/>
            <person name="Ruckert C."/>
        </authorList>
    </citation>
    <scope>NUCLEOTIDE SEQUENCE</scope>
    <source>
        <strain evidence="2">KCTC 22169</strain>
    </source>
</reference>
<keyword evidence="3" id="KW-1185">Reference proteome</keyword>
<dbReference type="InterPro" id="IPR011330">
    <property type="entry name" value="Glyco_hydro/deAcase_b/a-brl"/>
</dbReference>
<evidence type="ECO:0000256" key="1">
    <source>
        <dbReference type="SAM" id="SignalP"/>
    </source>
</evidence>
<protein>
    <recommendedName>
        <fullName evidence="4">Divergent polysaccharide deacetylase family protein</fullName>
    </recommendedName>
</protein>
<dbReference type="PANTHER" id="PTHR30105:SF2">
    <property type="entry name" value="DIVERGENT POLYSACCHARIDE DEACETYLASE SUPERFAMILY"/>
    <property type="match status" value="1"/>
</dbReference>
<comment type="caution">
    <text evidence="2">The sequence shown here is derived from an EMBL/GenBank/DDBJ whole genome shotgun (WGS) entry which is preliminary data.</text>
</comment>
<gene>
    <name evidence="2" type="ORF">GCM10007392_11450</name>
</gene>
<name>A0A918K2E9_9GAMM</name>
<dbReference type="SUPFAM" id="SSF88713">
    <property type="entry name" value="Glycoside hydrolase/deacetylase"/>
    <property type="match status" value="1"/>
</dbReference>
<feature type="signal peptide" evidence="1">
    <location>
        <begin position="1"/>
        <end position="25"/>
    </location>
</feature>